<evidence type="ECO:0000259" key="2">
    <source>
        <dbReference type="PROSITE" id="PS50994"/>
    </source>
</evidence>
<dbReference type="Pfam" id="PF13276">
    <property type="entry name" value="HTH_21"/>
    <property type="match status" value="1"/>
</dbReference>
<evidence type="ECO:0000313" key="4">
    <source>
        <dbReference type="Proteomes" id="UP000295773"/>
    </source>
</evidence>
<dbReference type="PANTHER" id="PTHR46889">
    <property type="entry name" value="TRANSPOSASE INSF FOR INSERTION SEQUENCE IS3B-RELATED"/>
    <property type="match status" value="1"/>
</dbReference>
<dbReference type="EMBL" id="SMBP01000013">
    <property type="protein sequence ID" value="TCU58411.1"/>
    <property type="molecule type" value="Genomic_DNA"/>
</dbReference>
<reference evidence="3 4" key="1">
    <citation type="submission" date="2019-03" db="EMBL/GenBank/DDBJ databases">
        <title>Genomic Encyclopedia of Type Strains, Phase IV (KMG-IV): sequencing the most valuable type-strain genomes for metagenomic binning, comparative biology and taxonomic classification.</title>
        <authorList>
            <person name="Goeker M."/>
        </authorList>
    </citation>
    <scope>NUCLEOTIDE SEQUENCE [LARGE SCALE GENOMIC DNA]</scope>
    <source>
        <strain evidence="3 4">DSM 29481</strain>
    </source>
</reference>
<dbReference type="SUPFAM" id="SSF53098">
    <property type="entry name" value="Ribonuclease H-like"/>
    <property type="match status" value="1"/>
</dbReference>
<dbReference type="Pfam" id="PF00665">
    <property type="entry name" value="rve"/>
    <property type="match status" value="1"/>
</dbReference>
<dbReference type="InterPro" id="IPR050900">
    <property type="entry name" value="Transposase_IS3/IS150/IS904"/>
</dbReference>
<sequence>MKNDKVMNTIIDIYYTHKGRYGYRRITLELINKGFMMNHKKVKRLMSVMGLYGVTPKAKYKSYKGDMNGTVKNQLLTQVIDKENHKTYYERNFETTRCNQKWSTDVSEFHIGAGKLYLSPIIDLHNREIISYSISKSPNFKQTKDMLDQAFDKHLNLNGLIFQSDQGWQYQMEVYHKSLEEKGIIQSMSRKGNCLDNSPMENFFGKMKNEMFYGHEYEYKTLEELELAMEEYITYYNTQRITTKLKGLTPVQYRNQSLLTT</sequence>
<dbReference type="Gene3D" id="3.30.420.10">
    <property type="entry name" value="Ribonuclease H-like superfamily/Ribonuclease H"/>
    <property type="match status" value="1"/>
</dbReference>
<proteinExistence type="predicted"/>
<keyword evidence="4" id="KW-1185">Reference proteome</keyword>
<dbReference type="NCBIfam" id="NF033516">
    <property type="entry name" value="transpos_IS3"/>
    <property type="match status" value="1"/>
</dbReference>
<protein>
    <submittedName>
        <fullName evidence="3">Transposase InsO family protein</fullName>
    </submittedName>
</protein>
<evidence type="ECO:0000256" key="1">
    <source>
        <dbReference type="ARBA" id="ARBA00002286"/>
    </source>
</evidence>
<dbReference type="InterPro" id="IPR025948">
    <property type="entry name" value="HTH-like_dom"/>
</dbReference>
<dbReference type="PROSITE" id="PS50994">
    <property type="entry name" value="INTEGRASE"/>
    <property type="match status" value="1"/>
</dbReference>
<dbReference type="InterPro" id="IPR001584">
    <property type="entry name" value="Integrase_cat-core"/>
</dbReference>
<accession>A0A4R3T997</accession>
<dbReference type="Pfam" id="PF13333">
    <property type="entry name" value="rve_2"/>
    <property type="match status" value="1"/>
</dbReference>
<name>A0A4R3T997_9FIRM</name>
<gene>
    <name evidence="3" type="ORF">EDD61_11335</name>
</gene>
<dbReference type="PANTHER" id="PTHR46889:SF4">
    <property type="entry name" value="TRANSPOSASE INSO FOR INSERTION SEQUENCE ELEMENT IS911B-RELATED"/>
    <property type="match status" value="1"/>
</dbReference>
<dbReference type="InterPro" id="IPR036397">
    <property type="entry name" value="RNaseH_sf"/>
</dbReference>
<dbReference type="GO" id="GO:0015074">
    <property type="term" value="P:DNA integration"/>
    <property type="evidence" value="ECO:0007669"/>
    <property type="project" value="InterPro"/>
</dbReference>
<organism evidence="3 4">
    <name type="scientific">Longicatena caecimuris</name>
    <dbReference type="NCBI Taxonomy" id="1796635"/>
    <lineage>
        <taxon>Bacteria</taxon>
        <taxon>Bacillati</taxon>
        <taxon>Bacillota</taxon>
        <taxon>Erysipelotrichia</taxon>
        <taxon>Erysipelotrichales</taxon>
        <taxon>Erysipelotrichaceae</taxon>
        <taxon>Longicatena</taxon>
    </lineage>
</organism>
<dbReference type="InterPro" id="IPR048020">
    <property type="entry name" value="Transpos_IS3"/>
</dbReference>
<dbReference type="GO" id="GO:0003676">
    <property type="term" value="F:nucleic acid binding"/>
    <property type="evidence" value="ECO:0007669"/>
    <property type="project" value="InterPro"/>
</dbReference>
<feature type="domain" description="Integrase catalytic" evidence="2">
    <location>
        <begin position="93"/>
        <end position="258"/>
    </location>
</feature>
<comment type="function">
    <text evidence="1">Involved in the transposition of the insertion sequence.</text>
</comment>
<dbReference type="AlphaFoldDB" id="A0A4R3T997"/>
<evidence type="ECO:0000313" key="3">
    <source>
        <dbReference type="EMBL" id="TCU58411.1"/>
    </source>
</evidence>
<dbReference type="InterPro" id="IPR012337">
    <property type="entry name" value="RNaseH-like_sf"/>
</dbReference>
<dbReference type="Proteomes" id="UP000295773">
    <property type="component" value="Unassembled WGS sequence"/>
</dbReference>
<comment type="caution">
    <text evidence="3">The sequence shown here is derived from an EMBL/GenBank/DDBJ whole genome shotgun (WGS) entry which is preliminary data.</text>
</comment>